<reference evidence="8" key="2">
    <citation type="journal article" date="2023" name="Plants (Basel)">
        <title>Annotation of the Turnera subulata (Passifloraceae) Draft Genome Reveals the S-Locus Evolved after the Divergence of Turneroideae from Passifloroideae in a Stepwise Manner.</title>
        <authorList>
            <person name="Henning P.M."/>
            <person name="Roalson E.H."/>
            <person name="Mir W."/>
            <person name="McCubbin A.G."/>
            <person name="Shore J.S."/>
        </authorList>
    </citation>
    <scope>NUCLEOTIDE SEQUENCE</scope>
    <source>
        <strain evidence="8">F60SS</strain>
    </source>
</reference>
<comment type="similarity">
    <text evidence="2 6">Belongs to the UDP-glycosyltransferase family.</text>
</comment>
<keyword evidence="4 6" id="KW-0808">Transferase</keyword>
<dbReference type="SUPFAM" id="SSF53756">
    <property type="entry name" value="UDP-Glycosyltransferase/glycogen phosphorylase"/>
    <property type="match status" value="1"/>
</dbReference>
<comment type="pathway">
    <text evidence="1">Pigment biosynthesis; anthocyanin biosynthesis.</text>
</comment>
<dbReference type="InterPro" id="IPR002213">
    <property type="entry name" value="UDP_glucos_trans"/>
</dbReference>
<dbReference type="Pfam" id="PF00201">
    <property type="entry name" value="UDPGT"/>
    <property type="match status" value="1"/>
</dbReference>
<protein>
    <recommendedName>
        <fullName evidence="7">Glycosyltransferase</fullName>
        <ecNumber evidence="7">2.4.1.-</ecNumber>
    </recommendedName>
</protein>
<dbReference type="PROSITE" id="PS00375">
    <property type="entry name" value="UDPGT"/>
    <property type="match status" value="1"/>
</dbReference>
<sequence>MDQNQGERKPRVVLIPCPFQGHINPMLQLGAALHSKGYSITIVHTQYNSPNPSRHPEFDFQSIQDGLAEDVIDSGNLLEIITGLNIKCKHPFQECLEQIVLRRGQVTCVIYDDLMYFAEAAANNLELPSIILRTINAATFASRLAIMHLVEEGRFPFQDSALGEPVPDLPLLRFKDLPVSKYNAQDKFLKLIAEACHTRTSSAVVWNTIDCLEQPLLAQLQKQCPVPIFPIGPMHKYAPPSSSSSLLKEDTNCISWLNKQPEKSVLYVSFGSVVSIQETEIAEMARGLANSEQKFLWVIRPGSILGSEWIELLPKGFLETVGQRGCIVKWAPQKQVLAHAAVGGFLTHCGWNSTLESIAEGVPMICRPNFGDQLVNARYISHVWGIGLQLESKLDGEEVARAVRRIMVDEKGEEIRVRAKSFKKKIELGMGRGGSSYNALNKLLEFMSF</sequence>
<dbReference type="Gene3D" id="3.40.50.2000">
    <property type="entry name" value="Glycogen Phosphorylase B"/>
    <property type="match status" value="2"/>
</dbReference>
<evidence type="ECO:0000256" key="3">
    <source>
        <dbReference type="ARBA" id="ARBA00022676"/>
    </source>
</evidence>
<evidence type="ECO:0000313" key="9">
    <source>
        <dbReference type="Proteomes" id="UP001141552"/>
    </source>
</evidence>
<dbReference type="InterPro" id="IPR035595">
    <property type="entry name" value="UDP_glycos_trans_CS"/>
</dbReference>
<dbReference type="EC" id="2.4.1.-" evidence="7"/>
<evidence type="ECO:0000256" key="1">
    <source>
        <dbReference type="ARBA" id="ARBA00004935"/>
    </source>
</evidence>
<dbReference type="OrthoDB" id="5835829at2759"/>
<dbReference type="GO" id="GO:0047213">
    <property type="term" value="F:anthocyanidin 3-O-glucosyltransferase activity"/>
    <property type="evidence" value="ECO:0007669"/>
    <property type="project" value="UniProtKB-EC"/>
</dbReference>
<dbReference type="Proteomes" id="UP001141552">
    <property type="component" value="Unassembled WGS sequence"/>
</dbReference>
<evidence type="ECO:0000256" key="7">
    <source>
        <dbReference type="RuleBase" id="RU362057"/>
    </source>
</evidence>
<dbReference type="PANTHER" id="PTHR11926:SF1494">
    <property type="entry name" value="FLAVONOL 3-O-GLUCOSYLTRANSFERASE UGT76E12-RELATED"/>
    <property type="match status" value="1"/>
</dbReference>
<comment type="caution">
    <text evidence="8">The sequence shown here is derived from an EMBL/GenBank/DDBJ whole genome shotgun (WGS) entry which is preliminary data.</text>
</comment>
<dbReference type="GO" id="GO:0080044">
    <property type="term" value="F:quercetin 7-O-glucosyltransferase activity"/>
    <property type="evidence" value="ECO:0007669"/>
    <property type="project" value="TreeGrafter"/>
</dbReference>
<keyword evidence="3 6" id="KW-0328">Glycosyltransferase</keyword>
<dbReference type="FunFam" id="3.40.50.2000:FF:000120">
    <property type="entry name" value="UDP-glycosyltransferase 76C1"/>
    <property type="match status" value="1"/>
</dbReference>
<evidence type="ECO:0000256" key="6">
    <source>
        <dbReference type="RuleBase" id="RU003718"/>
    </source>
</evidence>
<proteinExistence type="inferred from homology"/>
<evidence type="ECO:0000256" key="4">
    <source>
        <dbReference type="ARBA" id="ARBA00022679"/>
    </source>
</evidence>
<dbReference type="EMBL" id="JAKUCV010002314">
    <property type="protein sequence ID" value="KAJ4843107.1"/>
    <property type="molecule type" value="Genomic_DNA"/>
</dbReference>
<reference evidence="8" key="1">
    <citation type="submission" date="2022-02" db="EMBL/GenBank/DDBJ databases">
        <authorList>
            <person name="Henning P.M."/>
            <person name="McCubbin A.G."/>
            <person name="Shore J.S."/>
        </authorList>
    </citation>
    <scope>NUCLEOTIDE SEQUENCE</scope>
    <source>
        <strain evidence="8">F60SS</strain>
        <tissue evidence="8">Leaves</tissue>
    </source>
</reference>
<comment type="catalytic activity">
    <reaction evidence="5">
        <text>an anthocyanidin + UDP-alpha-D-glucose + H(+) = an anthocyanidin 3-O-beta-D-glucoside + UDP</text>
        <dbReference type="Rhea" id="RHEA:20093"/>
        <dbReference type="ChEBI" id="CHEBI:15378"/>
        <dbReference type="ChEBI" id="CHEBI:16307"/>
        <dbReference type="ChEBI" id="CHEBI:58223"/>
        <dbReference type="ChEBI" id="CHEBI:58885"/>
        <dbReference type="ChEBI" id="CHEBI:143576"/>
        <dbReference type="EC" id="2.4.1.115"/>
    </reaction>
</comment>
<gene>
    <name evidence="8" type="ORF">Tsubulata_002887</name>
</gene>
<dbReference type="PANTHER" id="PTHR11926">
    <property type="entry name" value="GLUCOSYL/GLUCURONOSYL TRANSFERASES"/>
    <property type="match status" value="1"/>
</dbReference>
<dbReference type="FunFam" id="3.40.50.2000:FF:000040">
    <property type="entry name" value="UDP-glycosyltransferase 76C1"/>
    <property type="match status" value="1"/>
</dbReference>
<evidence type="ECO:0000256" key="5">
    <source>
        <dbReference type="ARBA" id="ARBA00047606"/>
    </source>
</evidence>
<accession>A0A9Q0JJ92</accession>
<evidence type="ECO:0000313" key="8">
    <source>
        <dbReference type="EMBL" id="KAJ4843107.1"/>
    </source>
</evidence>
<dbReference type="CDD" id="cd03784">
    <property type="entry name" value="GT1_Gtf-like"/>
    <property type="match status" value="1"/>
</dbReference>
<evidence type="ECO:0000256" key="2">
    <source>
        <dbReference type="ARBA" id="ARBA00009995"/>
    </source>
</evidence>
<keyword evidence="9" id="KW-1185">Reference proteome</keyword>
<organism evidence="8 9">
    <name type="scientific">Turnera subulata</name>
    <dbReference type="NCBI Taxonomy" id="218843"/>
    <lineage>
        <taxon>Eukaryota</taxon>
        <taxon>Viridiplantae</taxon>
        <taxon>Streptophyta</taxon>
        <taxon>Embryophyta</taxon>
        <taxon>Tracheophyta</taxon>
        <taxon>Spermatophyta</taxon>
        <taxon>Magnoliopsida</taxon>
        <taxon>eudicotyledons</taxon>
        <taxon>Gunneridae</taxon>
        <taxon>Pentapetalae</taxon>
        <taxon>rosids</taxon>
        <taxon>fabids</taxon>
        <taxon>Malpighiales</taxon>
        <taxon>Passifloraceae</taxon>
        <taxon>Turnera</taxon>
    </lineage>
</organism>
<dbReference type="GO" id="GO:0080043">
    <property type="term" value="F:quercetin 3-O-glucosyltransferase activity"/>
    <property type="evidence" value="ECO:0007669"/>
    <property type="project" value="TreeGrafter"/>
</dbReference>
<dbReference type="AlphaFoldDB" id="A0A9Q0JJ92"/>
<name>A0A9Q0JJ92_9ROSI</name>